<keyword evidence="6" id="KW-0812">Transmembrane</keyword>
<proteinExistence type="predicted"/>
<dbReference type="GO" id="GO:0005829">
    <property type="term" value="C:cytosol"/>
    <property type="evidence" value="ECO:0007669"/>
    <property type="project" value="TreeGrafter"/>
</dbReference>
<dbReference type="InterPro" id="IPR011990">
    <property type="entry name" value="TPR-like_helical_dom_sf"/>
</dbReference>
<dbReference type="PROSITE" id="PS50005">
    <property type="entry name" value="TPR"/>
    <property type="match status" value="1"/>
</dbReference>
<keyword evidence="6" id="KW-0472">Membrane</keyword>
<dbReference type="GO" id="GO:0005740">
    <property type="term" value="C:mitochondrial envelope"/>
    <property type="evidence" value="ECO:0007669"/>
    <property type="project" value="TreeGrafter"/>
</dbReference>
<dbReference type="EMBL" id="CAXLJL010000756">
    <property type="protein sequence ID" value="CAL5140637.1"/>
    <property type="molecule type" value="Genomic_DNA"/>
</dbReference>
<dbReference type="GO" id="GO:0003755">
    <property type="term" value="F:peptidyl-prolyl cis-trans isomerase activity"/>
    <property type="evidence" value="ECO:0007669"/>
    <property type="project" value="UniProtKB-KW"/>
</dbReference>
<dbReference type="SUPFAM" id="SSF48452">
    <property type="entry name" value="TPR-like"/>
    <property type="match status" value="1"/>
</dbReference>
<dbReference type="InterPro" id="IPR001179">
    <property type="entry name" value="PPIase_FKBP_dom"/>
</dbReference>
<evidence type="ECO:0000256" key="3">
    <source>
        <dbReference type="PROSITE-ProRule" id="PRU00277"/>
    </source>
</evidence>
<evidence type="ECO:0000259" key="7">
    <source>
        <dbReference type="PROSITE" id="PS50059"/>
    </source>
</evidence>
<keyword evidence="2 4" id="KW-0802">TPR repeat</keyword>
<dbReference type="InterPro" id="IPR050754">
    <property type="entry name" value="FKBP4/5/8-like"/>
</dbReference>
<feature type="region of interest" description="Disordered" evidence="5">
    <location>
        <begin position="1"/>
        <end position="109"/>
    </location>
</feature>
<dbReference type="AlphaFoldDB" id="A0AAV2TU92"/>
<dbReference type="GO" id="GO:0016020">
    <property type="term" value="C:membrane"/>
    <property type="evidence" value="ECO:0007669"/>
    <property type="project" value="TreeGrafter"/>
</dbReference>
<gene>
    <name evidence="8" type="ORF">CDAUBV1_LOCUS15939</name>
</gene>
<comment type="caution">
    <text evidence="8">The sequence shown here is derived from an EMBL/GenBank/DDBJ whole genome shotgun (WGS) entry which is preliminary data.</text>
</comment>
<dbReference type="Pfam" id="PF14559">
    <property type="entry name" value="TPR_19"/>
    <property type="match status" value="1"/>
</dbReference>
<name>A0AAV2TU92_CALDB</name>
<dbReference type="EMBL" id="CAXLJL010000756">
    <property type="protein sequence ID" value="CAL5140636.1"/>
    <property type="molecule type" value="Genomic_DNA"/>
</dbReference>
<evidence type="ECO:0000256" key="1">
    <source>
        <dbReference type="ARBA" id="ARBA00022737"/>
    </source>
</evidence>
<dbReference type="SMART" id="SM00028">
    <property type="entry name" value="TPR"/>
    <property type="match status" value="3"/>
</dbReference>
<keyword evidence="3" id="KW-0413">Isomerase</keyword>
<evidence type="ECO:0000313" key="8">
    <source>
        <dbReference type="EMBL" id="CAL5140636.1"/>
    </source>
</evidence>
<evidence type="ECO:0000256" key="2">
    <source>
        <dbReference type="ARBA" id="ARBA00022803"/>
    </source>
</evidence>
<evidence type="ECO:0000256" key="4">
    <source>
        <dbReference type="PROSITE-ProRule" id="PRU00339"/>
    </source>
</evidence>
<keyword evidence="3" id="KW-0697">Rotamase</keyword>
<evidence type="ECO:0000256" key="6">
    <source>
        <dbReference type="SAM" id="Phobius"/>
    </source>
</evidence>
<feature type="transmembrane region" description="Helical" evidence="6">
    <location>
        <begin position="418"/>
        <end position="440"/>
    </location>
</feature>
<sequence length="454" mass="50356">MGRNRKRTSRPGNPTKLKEQPFTSENIDKNENSSEGKEADTDGDKDDTPVTSTQTTNATDSVMGSVPDSQIDSDDAKQNQPKRPAEVKIENSADGQEPAEDSSDPFDNQDVVDILGNGLITKKVIDRGLGRETRPNHGDLVTVSYKGWLEDGTLVDDVSDVTLTLGDGDVIHALDLALPLAELKESFELIVDPRFAYGSRGREPDIPGNAKLRYQVHLQSSDDPPSYQTMTNSDRFAIADQKRERGNYYYRREEYAFAVNSYNKALKILCPADDMAQPTGKGDEPPGSHVSSKDMLGLEIKLQNNLAATQLKIEAYDAAIKSCDAVLRKDPHNFKALFRKGRALLGLSDIDEAIPILKRVLELVPNSPMVASELQRARLMQQKERERWSRAATRMFPHRGKGSEKTNSKSSWLRPRVTLFRCLVFGAFVAVLVSVVLVWYPQHLPGQISANSST</sequence>
<organism evidence="8 9">
    <name type="scientific">Calicophoron daubneyi</name>
    <name type="common">Rumen fluke</name>
    <name type="synonym">Paramphistomum daubneyi</name>
    <dbReference type="NCBI Taxonomy" id="300641"/>
    <lineage>
        <taxon>Eukaryota</taxon>
        <taxon>Metazoa</taxon>
        <taxon>Spiralia</taxon>
        <taxon>Lophotrochozoa</taxon>
        <taxon>Platyhelminthes</taxon>
        <taxon>Trematoda</taxon>
        <taxon>Digenea</taxon>
        <taxon>Plagiorchiida</taxon>
        <taxon>Pronocephalata</taxon>
        <taxon>Paramphistomoidea</taxon>
        <taxon>Paramphistomidae</taxon>
        <taxon>Calicophoron</taxon>
    </lineage>
</organism>
<comment type="catalytic activity">
    <reaction evidence="3">
        <text>[protein]-peptidylproline (omega=180) = [protein]-peptidylproline (omega=0)</text>
        <dbReference type="Rhea" id="RHEA:16237"/>
        <dbReference type="Rhea" id="RHEA-COMP:10747"/>
        <dbReference type="Rhea" id="RHEA-COMP:10748"/>
        <dbReference type="ChEBI" id="CHEBI:83833"/>
        <dbReference type="ChEBI" id="CHEBI:83834"/>
        <dbReference type="EC" id="5.2.1.8"/>
    </reaction>
</comment>
<dbReference type="PANTHER" id="PTHR46512:SF1">
    <property type="entry name" value="PEPTIDYLPROLYL ISOMERASE"/>
    <property type="match status" value="1"/>
</dbReference>
<feature type="domain" description="PPIase FKBP-type" evidence="7">
    <location>
        <begin position="138"/>
        <end position="222"/>
    </location>
</feature>
<feature type="compositionally biased region" description="Basic and acidic residues" evidence="5">
    <location>
        <begin position="26"/>
        <end position="48"/>
    </location>
</feature>
<evidence type="ECO:0000313" key="9">
    <source>
        <dbReference type="Proteomes" id="UP001497525"/>
    </source>
</evidence>
<dbReference type="EC" id="5.2.1.8" evidence="3"/>
<dbReference type="GO" id="GO:0012505">
    <property type="term" value="C:endomembrane system"/>
    <property type="evidence" value="ECO:0007669"/>
    <property type="project" value="TreeGrafter"/>
</dbReference>
<reference evidence="8" key="1">
    <citation type="submission" date="2024-06" db="EMBL/GenBank/DDBJ databases">
        <authorList>
            <person name="Liu X."/>
            <person name="Lenzi L."/>
            <person name="Haldenby T S."/>
            <person name="Uol C."/>
        </authorList>
    </citation>
    <scope>NUCLEOTIDE SEQUENCE</scope>
</reference>
<dbReference type="GO" id="GO:0043066">
    <property type="term" value="P:negative regulation of apoptotic process"/>
    <property type="evidence" value="ECO:0007669"/>
    <property type="project" value="TreeGrafter"/>
</dbReference>
<keyword evidence="6" id="KW-1133">Transmembrane helix</keyword>
<dbReference type="InterPro" id="IPR046357">
    <property type="entry name" value="PPIase_dom_sf"/>
</dbReference>
<dbReference type="PROSITE" id="PS50059">
    <property type="entry name" value="FKBP_PPIASE"/>
    <property type="match status" value="1"/>
</dbReference>
<dbReference type="GO" id="GO:0044183">
    <property type="term" value="F:protein folding chaperone"/>
    <property type="evidence" value="ECO:0007669"/>
    <property type="project" value="TreeGrafter"/>
</dbReference>
<dbReference type="Gene3D" id="1.25.40.10">
    <property type="entry name" value="Tetratricopeptide repeat domain"/>
    <property type="match status" value="1"/>
</dbReference>
<evidence type="ECO:0000256" key="5">
    <source>
        <dbReference type="SAM" id="MobiDB-lite"/>
    </source>
</evidence>
<protein>
    <recommendedName>
        <fullName evidence="3">peptidylprolyl isomerase</fullName>
        <ecNumber evidence="3">5.2.1.8</ecNumber>
    </recommendedName>
</protein>
<dbReference type="SUPFAM" id="SSF54534">
    <property type="entry name" value="FKBP-like"/>
    <property type="match status" value="1"/>
</dbReference>
<dbReference type="EMBL" id="CAXLJL010000756">
    <property type="protein sequence ID" value="CAL5140635.1"/>
    <property type="molecule type" value="Genomic_DNA"/>
</dbReference>
<accession>A0AAV2TU92</accession>
<dbReference type="PANTHER" id="PTHR46512">
    <property type="entry name" value="PEPTIDYLPROLYL ISOMERASE"/>
    <property type="match status" value="1"/>
</dbReference>
<feature type="compositionally biased region" description="Polar residues" evidence="5">
    <location>
        <begin position="49"/>
        <end position="70"/>
    </location>
</feature>
<keyword evidence="1" id="KW-0677">Repeat</keyword>
<dbReference type="InterPro" id="IPR019734">
    <property type="entry name" value="TPR_rpt"/>
</dbReference>
<dbReference type="Proteomes" id="UP001497525">
    <property type="component" value="Unassembled WGS sequence"/>
</dbReference>
<dbReference type="Gene3D" id="3.10.50.40">
    <property type="match status" value="1"/>
</dbReference>
<dbReference type="Pfam" id="PF00254">
    <property type="entry name" value="FKBP_C"/>
    <property type="match status" value="1"/>
</dbReference>
<feature type="repeat" description="TPR" evidence="4">
    <location>
        <begin position="334"/>
        <end position="367"/>
    </location>
</feature>